<dbReference type="EMBL" id="CAADFX010000058">
    <property type="protein sequence ID" value="VFK57039.1"/>
    <property type="molecule type" value="Genomic_DNA"/>
</dbReference>
<accession>A0A450ZTB6</accession>
<dbReference type="AlphaFoldDB" id="A0A450ZTB6"/>
<evidence type="ECO:0000313" key="3">
    <source>
        <dbReference type="EMBL" id="VFK57039.1"/>
    </source>
</evidence>
<keyword evidence="3" id="KW-0378">Hydrolase</keyword>
<dbReference type="Pfam" id="PF12183">
    <property type="entry name" value="NotI"/>
    <property type="match status" value="1"/>
</dbReference>
<dbReference type="InterPro" id="IPR022009">
    <property type="entry name" value="Resctriction_endonuc_II_NotI"/>
</dbReference>
<organism evidence="3">
    <name type="scientific">Candidatus Kentrum sp. TUN</name>
    <dbReference type="NCBI Taxonomy" id="2126343"/>
    <lineage>
        <taxon>Bacteria</taxon>
        <taxon>Pseudomonadati</taxon>
        <taxon>Pseudomonadota</taxon>
        <taxon>Gammaproteobacteria</taxon>
        <taxon>Candidatus Kentrum</taxon>
    </lineage>
</organism>
<feature type="region of interest" description="Disordered" evidence="1">
    <location>
        <begin position="291"/>
        <end position="311"/>
    </location>
</feature>
<keyword evidence="3" id="KW-0255">Endonuclease</keyword>
<evidence type="ECO:0000259" key="2">
    <source>
        <dbReference type="Pfam" id="PF12183"/>
    </source>
</evidence>
<gene>
    <name evidence="3" type="ORF">BECKTUN1418D_GA0071000_10582</name>
</gene>
<dbReference type="GO" id="GO:0004519">
    <property type="term" value="F:endonuclease activity"/>
    <property type="evidence" value="ECO:0007669"/>
    <property type="project" value="UniProtKB-KW"/>
</dbReference>
<name>A0A450ZTB6_9GAMM</name>
<protein>
    <submittedName>
        <fullName evidence="3">Restriction endonuclease NotI</fullName>
    </submittedName>
</protein>
<evidence type="ECO:0000256" key="1">
    <source>
        <dbReference type="SAM" id="MobiDB-lite"/>
    </source>
</evidence>
<feature type="domain" description="Restriction endonuclease type II NotI" evidence="2">
    <location>
        <begin position="37"/>
        <end position="251"/>
    </location>
</feature>
<sequence>MVSKSRNITEDLTKRTPSHPLAETFGFPFDNQSELAARYRSKRLCPFNNKVPNCTKDKANDPLGTCSIFDGDDLVITCAVRFRQNWIIADDAADFFFPENAQWTSLTEVRLKDKQGRTAGNVDIVLVSYDDHGRVIDFGALEIQAVYISGNVRRPFERYMRSPQKNAWMDWRPEINNPRPDYLSSSRKRLAPQLLYKGGILNAWRKKSVVAINSGFFRTLPKLEQIPRDKADIAWLIYDLIYDHFSSVYQLKQTNAVYTEFDSALSIITKSEPGDINSFLAILQDKLDEKLEENNPPDAPTLDRIVEDDQE</sequence>
<proteinExistence type="predicted"/>
<keyword evidence="3" id="KW-0540">Nuclease</keyword>
<reference evidence="3" key="1">
    <citation type="submission" date="2019-02" db="EMBL/GenBank/DDBJ databases">
        <authorList>
            <person name="Gruber-Vodicka R. H."/>
            <person name="Seah K. B. B."/>
        </authorList>
    </citation>
    <scope>NUCLEOTIDE SEQUENCE</scope>
    <source>
        <strain evidence="3">BECK_BY1</strain>
    </source>
</reference>